<protein>
    <submittedName>
        <fullName evidence="2">Uncharacterized protein</fullName>
    </submittedName>
</protein>
<dbReference type="Proteomes" id="UP000265618">
    <property type="component" value="Unassembled WGS sequence"/>
</dbReference>
<reference evidence="2 3" key="1">
    <citation type="journal article" date="2018" name="PLoS ONE">
        <title>The draft genome of Kipferlia bialata reveals reductive genome evolution in fornicate parasites.</title>
        <authorList>
            <person name="Tanifuji G."/>
            <person name="Takabayashi S."/>
            <person name="Kume K."/>
            <person name="Takagi M."/>
            <person name="Nakayama T."/>
            <person name="Kamikawa R."/>
            <person name="Inagaki Y."/>
            <person name="Hashimoto T."/>
        </authorList>
    </citation>
    <scope>NUCLEOTIDE SEQUENCE [LARGE SCALE GENOMIC DNA]</scope>
    <source>
        <strain evidence="2">NY0173</strain>
    </source>
</reference>
<evidence type="ECO:0000313" key="3">
    <source>
        <dbReference type="Proteomes" id="UP000265618"/>
    </source>
</evidence>
<proteinExistence type="predicted"/>
<feature type="non-terminal residue" evidence="2">
    <location>
        <position position="187"/>
    </location>
</feature>
<evidence type="ECO:0000313" key="2">
    <source>
        <dbReference type="EMBL" id="GCA63710.1"/>
    </source>
</evidence>
<organism evidence="2 3">
    <name type="scientific">Kipferlia bialata</name>
    <dbReference type="NCBI Taxonomy" id="797122"/>
    <lineage>
        <taxon>Eukaryota</taxon>
        <taxon>Metamonada</taxon>
        <taxon>Carpediemonas-like organisms</taxon>
        <taxon>Kipferlia</taxon>
    </lineage>
</organism>
<sequence>MKRSPGPQSLPRPSKDPPLRHPNGRKPGKQAGIRSLAQLPALPRVGSQPAEGGTGGETEVALNDISTGSEGVSVHHLQMPPESDVHSLKHQESLSALDKGIPMKAPPVMRLPRLPSSHPIHTLASVHKANMGGANHTMGHGLGHHGSGPAQSWAALPPAHVLDYQSASLPRKRLNRASTQITLEPVQ</sequence>
<dbReference type="AlphaFoldDB" id="A0A391NSU2"/>
<gene>
    <name evidence="2" type="ORF">KIPB_011473</name>
</gene>
<name>A0A391NSU2_9EUKA</name>
<evidence type="ECO:0000256" key="1">
    <source>
        <dbReference type="SAM" id="MobiDB-lite"/>
    </source>
</evidence>
<dbReference type="EMBL" id="BDIP01004671">
    <property type="protein sequence ID" value="GCA63710.1"/>
    <property type="molecule type" value="Genomic_DNA"/>
</dbReference>
<comment type="caution">
    <text evidence="2">The sequence shown here is derived from an EMBL/GenBank/DDBJ whole genome shotgun (WGS) entry which is preliminary data.</text>
</comment>
<feature type="region of interest" description="Disordered" evidence="1">
    <location>
        <begin position="1"/>
        <end position="61"/>
    </location>
</feature>
<keyword evidence="3" id="KW-1185">Reference proteome</keyword>
<accession>A0A391NSU2</accession>